<dbReference type="InterPro" id="IPR043131">
    <property type="entry name" value="BCAT-like_N"/>
</dbReference>
<dbReference type="EMBL" id="JAGGKX010000015">
    <property type="protein sequence ID" value="MBP1970576.1"/>
    <property type="molecule type" value="Genomic_DNA"/>
</dbReference>
<dbReference type="InterPro" id="IPR005802">
    <property type="entry name" value="ADC_synth_comp_1"/>
</dbReference>
<dbReference type="GO" id="GO:0046820">
    <property type="term" value="F:4-amino-4-deoxychorismate synthase activity"/>
    <property type="evidence" value="ECO:0007669"/>
    <property type="project" value="UniProtKB-EC"/>
</dbReference>
<dbReference type="EC" id="2.6.1.85" evidence="2"/>
<name>A0ABS4II20_9BACI</name>
<dbReference type="GO" id="GO:0008696">
    <property type="term" value="F:4-amino-4-deoxychorismate lyase activity"/>
    <property type="evidence" value="ECO:0007669"/>
    <property type="project" value="UniProtKB-EC"/>
</dbReference>
<comment type="caution">
    <text evidence="2">The sequence shown here is derived from an EMBL/GenBank/DDBJ whole genome shotgun (WGS) entry which is preliminary data.</text>
</comment>
<dbReference type="Gene3D" id="3.60.120.10">
    <property type="entry name" value="Anthranilate synthase"/>
    <property type="match status" value="1"/>
</dbReference>
<evidence type="ECO:0000313" key="3">
    <source>
        <dbReference type="Proteomes" id="UP001519345"/>
    </source>
</evidence>
<evidence type="ECO:0000259" key="1">
    <source>
        <dbReference type="Pfam" id="PF00425"/>
    </source>
</evidence>
<accession>A0ABS4II20</accession>
<reference evidence="2 3" key="1">
    <citation type="submission" date="2021-03" db="EMBL/GenBank/DDBJ databases">
        <title>Genomic Encyclopedia of Type Strains, Phase IV (KMG-IV): sequencing the most valuable type-strain genomes for metagenomic binning, comparative biology and taxonomic classification.</title>
        <authorList>
            <person name="Goeker M."/>
        </authorList>
    </citation>
    <scope>NUCLEOTIDE SEQUENCE [LARGE SCALE GENOMIC DNA]</scope>
    <source>
        <strain evidence="2 3">DSM 25609</strain>
    </source>
</reference>
<dbReference type="InterPro" id="IPR015890">
    <property type="entry name" value="Chorismate_C"/>
</dbReference>
<gene>
    <name evidence="2" type="ORF">J2Z83_002712</name>
</gene>
<dbReference type="Pfam" id="PF01063">
    <property type="entry name" value="Aminotran_4"/>
    <property type="match status" value="1"/>
</dbReference>
<keyword evidence="2" id="KW-0808">Transferase</keyword>
<dbReference type="PANTHER" id="PTHR11236:SF50">
    <property type="entry name" value="AMINODEOXYCHORISMATE SYNTHASE COMPONENT 1"/>
    <property type="match status" value="1"/>
</dbReference>
<dbReference type="InterPro" id="IPR036038">
    <property type="entry name" value="Aminotransferase-like"/>
</dbReference>
<dbReference type="SUPFAM" id="SSF56752">
    <property type="entry name" value="D-aminoacid aminotransferase-like PLP-dependent enzymes"/>
    <property type="match status" value="1"/>
</dbReference>
<dbReference type="InterPro" id="IPR005801">
    <property type="entry name" value="ADC_synthase"/>
</dbReference>
<feature type="domain" description="Chorismate-utilising enzyme C-terminal" evidence="1">
    <location>
        <begin position="102"/>
        <end position="356"/>
    </location>
</feature>
<dbReference type="Pfam" id="PF00425">
    <property type="entry name" value="Chorismate_bind"/>
    <property type="match status" value="1"/>
</dbReference>
<dbReference type="Gene3D" id="3.30.470.10">
    <property type="match status" value="1"/>
</dbReference>
<dbReference type="EC" id="4.1.3.38" evidence="2"/>
<dbReference type="InterPro" id="IPR001544">
    <property type="entry name" value="Aminotrans_IV"/>
</dbReference>
<dbReference type="Proteomes" id="UP001519345">
    <property type="component" value="Unassembled WGS sequence"/>
</dbReference>
<evidence type="ECO:0000313" key="2">
    <source>
        <dbReference type="EMBL" id="MBP1970576.1"/>
    </source>
</evidence>
<sequence>MDYLGQKKPLQFNNPVEHIVATTIEEVLPALRSVQAAVDNGYYAAGYLSYETAPAFDSAYKVNDDPKMPLLWFGIFEKPVQKELQSSKTFYTTEWFPQTSLDTYNNAINTIKQCIGQGDTYQVNYTIRMQATFEGDTVAYYNRLAQAQSANYSAYLDIGDFTILSASPELFFRIKDGDITTKPMKGTVARGKTPAEDKSNRDWLYRSEKNRAENVMIVDLLRNDLGMIAKPGTIKVPELFAIEKYPTVYQMTSTVTAEVSDDKQLPDIFKALFPCGSITGAPKISTMNIINELEDSAREVYCGTIGFITPEQEAIFNVPIRTVVINNQTNEAQYGVGGGITWDSTDEEEYEEVLTKAAIVNTTNTGFELLESLGLVNGRYLVLEEHMKRLKSSAAYFNFDIDIHFIREKLLNYAQNEKNSFLKVRLLVNDKGEPTIEGSEASPFENQVPVTIANVPIDKQNIFLYHKTTNRSVYTKILHQHPDVFDILLWNEDRELTEFTTGNIVVEINNQLYTPPVESGLLAGTYRDRLLKDRVITERKITLDEIAEPSNIWLINSVREWVHVQLIKEP</sequence>
<dbReference type="Gene3D" id="3.20.10.10">
    <property type="entry name" value="D-amino Acid Aminotransferase, subunit A, domain 2"/>
    <property type="match status" value="1"/>
</dbReference>
<keyword evidence="3" id="KW-1185">Reference proteome</keyword>
<dbReference type="PANTHER" id="PTHR11236">
    <property type="entry name" value="AMINOBENZOATE/ANTHRANILATE SYNTHASE"/>
    <property type="match status" value="1"/>
</dbReference>
<dbReference type="PRINTS" id="PR00095">
    <property type="entry name" value="ANTSNTHASEI"/>
</dbReference>
<keyword evidence="2" id="KW-0456">Lyase</keyword>
<dbReference type="SUPFAM" id="SSF56322">
    <property type="entry name" value="ADC synthase"/>
    <property type="match status" value="1"/>
</dbReference>
<organism evidence="2 3">
    <name type="scientific">Virgibacillus natechei</name>
    <dbReference type="NCBI Taxonomy" id="1216297"/>
    <lineage>
        <taxon>Bacteria</taxon>
        <taxon>Bacillati</taxon>
        <taxon>Bacillota</taxon>
        <taxon>Bacilli</taxon>
        <taxon>Bacillales</taxon>
        <taxon>Bacillaceae</taxon>
        <taxon>Virgibacillus</taxon>
    </lineage>
</organism>
<protein>
    <submittedName>
        <fullName evidence="2">Para-aminobenzoate synthetase/4-amino-4-deoxychorismate lyase</fullName>
        <ecNumber evidence="2">2.6.1.85</ecNumber>
        <ecNumber evidence="2">4.1.3.38</ecNumber>
    </submittedName>
</protein>
<dbReference type="InterPro" id="IPR019999">
    <property type="entry name" value="Anth_synth_I-like"/>
</dbReference>
<dbReference type="InterPro" id="IPR043132">
    <property type="entry name" value="BCAT-like_C"/>
</dbReference>
<dbReference type="NCBIfam" id="TIGR00553">
    <property type="entry name" value="pabB"/>
    <property type="match status" value="1"/>
</dbReference>
<keyword evidence="2" id="KW-0032">Aminotransferase</keyword>
<proteinExistence type="predicted"/>